<dbReference type="InterPro" id="IPR015915">
    <property type="entry name" value="Kelch-typ_b-propeller"/>
</dbReference>
<dbReference type="GO" id="GO:0006338">
    <property type="term" value="P:chromatin remodeling"/>
    <property type="evidence" value="ECO:0007669"/>
    <property type="project" value="TreeGrafter"/>
</dbReference>
<feature type="domain" description="Fibronectin type-III" evidence="9">
    <location>
        <begin position="1620"/>
        <end position="1736"/>
    </location>
</feature>
<reference evidence="10" key="1">
    <citation type="submission" date="2025-08" db="UniProtKB">
        <authorList>
            <consortium name="Ensembl"/>
        </authorList>
    </citation>
    <scope>IDENTIFICATION</scope>
</reference>
<sequence>MYVFGGWVPLVMDDVKVATHEKEWKCTNTLACLNLDTMAWETILMDTLEDNIPRARAGHCAVAINTRLYIWSGRDGYRKAWNNQVCCKDLWYLETEKPPPPARVQLVRANTNSLEVSWGAVATADSYLLQLQKYDIPATAATATSPTPNPVPSVPANPPKSPAPAAAAPAVQPLTQVGITLVPQAATAPPSTTTIQVLPTVPGSSISVPTAARTQGVPAVLKVTGPQATTGTPLVTMRPASQAGKAPVTVTSLPASVRMVVPTQSAQGTVIGSNPQMSGMAALAAAAAATQKIPPSSAPTVLSVPAGTTIVKTVAVTPGTTTLPATVKVASSPVMQSYPATRMLKTAAAQVGTSVSSAANTSTRPIITQAQVVTTVVGGVTKTITLVKSPISVPGGSALISNLGKVMSVVQTKPVQTSAVTGQASTGPVTQIIQTKGPLPAGTILKLVTSADGKPTTIITTTQASGAGTKPTILGISSVSPSTTKPGTTTIIKTIPMSAIITQAGATGVTSSPGIKSPITIITTKVMTSGTGAPAKIITAVPKIATGHGQQGVTQVVLKGAPGQPGTILRTVPMGGVRLVTPVTVSAVKPAVTTLVVKGTTGTVSTSLAGAGAHSTSASLATPITTLGTIATLSSQVINPTAITVSAAQTTLTAAGGLTTPTITMQPVSQPTQVTLITAPSGVEAQPVHDLPVSILASPTTEQPTATVTIADSGQGDVQPGTVTLVCSNPPCETHETGTTNTATTTVVANLGGHPQPTQVQFVCDRQETAASLVTSAVGQQNGNVVRVCSNPPCETHETGTTNTATTATSNMAGQHGCSNPPCETHETGTTSTATTAMSSMGTGQQRDTRRTTNTPTVVRITVAPGALERVQGTVKPQCQTQQTNMTTTTMTVQATGAPCSAGPLLRPSVALESGSHSPAFVQLALPSVRVGLSGPSSKDMPTGRQPETYHTYTTNTPTTTRSIMVAGELGAARVVPTSTYESLQASSPSSTMTMTALEALLCPSATVTQRVCSNPPCETHETGTTHTATTATSNGGAGQPEGGQQPASGHPCETHQTTSTGTTMSVSVGTLIPDATSSHGTLESGLEVVAVPTVTSQAGSTLLASFPTQRVCSNPPCETHETGTTHTATTVTSNMSSNQDPPPAASDQGEVASTQGDSTNITSASAITTSVSSTLPRAVTTVTQSTPVPGPSVPNISSLTETTPGALNSEVPIPATITVTIANTETSDMPFSAVDILQPPEELQVSPGPRQQLPPRQLLQSASTPLMGESTEVLSASQTPELQAAVDLSSTGDPSSGQEPTTSAVVATVVVQPPPPTQSEVDQLSLPQELMAEAQAGTTTLMVTGLTPEELAVTAAAEAAAQAVMGRYHFLGPGAGTGEPMDTSEAAAAVTQAELGHLSAEGQEGQATTIPIVLTQQELAALVQQQQQLQEAQAQAQQQHHLPTEALAPADSLNDPSIESNCLNELASAVPSTVALLPSTATESLAPSNTFVAPQPVVASPAKMQAAATLTEVANGIESLGVKPDLPPPPSKAPVKKENQWFDVGVIKGTSVMVTHYFLPPDDAVQSDDDSGTVPDYNQLKKQELQPGTAYKFRVAGINACGRGPFSEISAFKTCLPGFPGAPCAIKISKSPDGAHLTWEPPSVTSGKIIEYSVYLAIQSSQASGEPKSSTPAQLAFMRVYCGPSPSCLVQSSSLSNAHIDYTTKPAIIFRIAARNEKGYGPATQVRWLQETSKDSSGTKPASKRPMSSPEMKSAPKKSKADGQ</sequence>
<dbReference type="FunFam" id="2.60.40.10:FF:000259">
    <property type="entry name" value="Host cell factor 1 (Predicted)"/>
    <property type="match status" value="1"/>
</dbReference>
<name>A0A8C6MS74_MUSSI</name>
<proteinExistence type="predicted"/>
<feature type="region of interest" description="Disordered" evidence="8">
    <location>
        <begin position="141"/>
        <end position="168"/>
    </location>
</feature>
<evidence type="ECO:0000256" key="5">
    <source>
        <dbReference type="ARBA" id="ARBA00022737"/>
    </source>
</evidence>
<dbReference type="Ensembl" id="ENSMSIT00000011445.1">
    <property type="protein sequence ID" value="ENSMSIP00000008977.1"/>
    <property type="gene ID" value="ENSMSIG00000006587.1"/>
</dbReference>
<protein>
    <submittedName>
        <fullName evidence="10">Host cell factor C1</fullName>
    </submittedName>
</protein>
<evidence type="ECO:0000256" key="2">
    <source>
        <dbReference type="ARBA" id="ARBA00004496"/>
    </source>
</evidence>
<dbReference type="InterPro" id="IPR036116">
    <property type="entry name" value="FN3_sf"/>
</dbReference>
<accession>A0A8C6MS74</accession>
<dbReference type="CDD" id="cd00063">
    <property type="entry name" value="FN3"/>
    <property type="match status" value="2"/>
</dbReference>
<evidence type="ECO:0000313" key="10">
    <source>
        <dbReference type="Ensembl" id="ENSMSIP00000008977.1"/>
    </source>
</evidence>
<feature type="region of interest" description="Disordered" evidence="8">
    <location>
        <begin position="1018"/>
        <end position="1062"/>
    </location>
</feature>
<dbReference type="GO" id="GO:0005737">
    <property type="term" value="C:cytoplasm"/>
    <property type="evidence" value="ECO:0007669"/>
    <property type="project" value="UniProtKB-SubCell"/>
</dbReference>
<keyword evidence="6" id="KW-0539">Nucleus</keyword>
<organism evidence="10 11">
    <name type="scientific">Mus spicilegus</name>
    <name type="common">Mound-building mouse</name>
    <dbReference type="NCBI Taxonomy" id="10103"/>
    <lineage>
        <taxon>Eukaryota</taxon>
        <taxon>Metazoa</taxon>
        <taxon>Chordata</taxon>
        <taxon>Craniata</taxon>
        <taxon>Vertebrata</taxon>
        <taxon>Euteleostomi</taxon>
        <taxon>Mammalia</taxon>
        <taxon>Eutheria</taxon>
        <taxon>Euarchontoglires</taxon>
        <taxon>Glires</taxon>
        <taxon>Rodentia</taxon>
        <taxon>Myomorpha</taxon>
        <taxon>Muroidea</taxon>
        <taxon>Muridae</taxon>
        <taxon>Murinae</taxon>
        <taxon>Mus</taxon>
        <taxon>Mus</taxon>
    </lineage>
</organism>
<feature type="region of interest" description="Disordered" evidence="8">
    <location>
        <begin position="1724"/>
        <end position="1765"/>
    </location>
</feature>
<dbReference type="FunFam" id="2.60.40.10:FF:000443">
    <property type="entry name" value="host cell factor 1"/>
    <property type="match status" value="1"/>
</dbReference>
<comment type="subcellular location">
    <subcellularLocation>
        <location evidence="2">Cytoplasm</location>
    </subcellularLocation>
    <subcellularLocation>
        <location evidence="1">Nucleus</location>
    </subcellularLocation>
</comment>
<dbReference type="Proteomes" id="UP000694415">
    <property type="component" value="Unplaced"/>
</dbReference>
<dbReference type="InterPro" id="IPR013783">
    <property type="entry name" value="Ig-like_fold"/>
</dbReference>
<dbReference type="GO" id="GO:0035097">
    <property type="term" value="C:histone methyltransferase complex"/>
    <property type="evidence" value="ECO:0007669"/>
    <property type="project" value="TreeGrafter"/>
</dbReference>
<evidence type="ECO:0000256" key="4">
    <source>
        <dbReference type="ARBA" id="ARBA00022490"/>
    </source>
</evidence>
<dbReference type="SUPFAM" id="SSF49265">
    <property type="entry name" value="Fibronectin type III"/>
    <property type="match status" value="1"/>
</dbReference>
<evidence type="ECO:0000256" key="3">
    <source>
        <dbReference type="ARBA" id="ARBA00022441"/>
    </source>
</evidence>
<dbReference type="Gene3D" id="2.60.40.10">
    <property type="entry name" value="Immunoglobulins"/>
    <property type="match status" value="2"/>
</dbReference>
<keyword evidence="3" id="KW-0880">Kelch repeat</keyword>
<dbReference type="Gene3D" id="6.10.250.2590">
    <property type="match status" value="1"/>
</dbReference>
<reference evidence="10" key="2">
    <citation type="submission" date="2025-09" db="UniProtKB">
        <authorList>
            <consortium name="Ensembl"/>
        </authorList>
    </citation>
    <scope>IDENTIFICATION</scope>
</reference>
<evidence type="ECO:0000313" key="11">
    <source>
        <dbReference type="Proteomes" id="UP000694415"/>
    </source>
</evidence>
<dbReference type="PROSITE" id="PS50853">
    <property type="entry name" value="FN3"/>
    <property type="match status" value="1"/>
</dbReference>
<keyword evidence="7" id="KW-0175">Coiled coil</keyword>
<evidence type="ECO:0000259" key="9">
    <source>
        <dbReference type="PROSITE" id="PS50853"/>
    </source>
</evidence>
<dbReference type="GeneTree" id="ENSGT00940000161383"/>
<dbReference type="SUPFAM" id="SSF117281">
    <property type="entry name" value="Kelch motif"/>
    <property type="match status" value="1"/>
</dbReference>
<dbReference type="PANTHER" id="PTHR46003">
    <property type="entry name" value="HOST CELL FACTOR"/>
    <property type="match status" value="1"/>
</dbReference>
<evidence type="ECO:0000256" key="8">
    <source>
        <dbReference type="SAM" id="MobiDB-lite"/>
    </source>
</evidence>
<evidence type="ECO:0000256" key="7">
    <source>
        <dbReference type="SAM" id="Coils"/>
    </source>
</evidence>
<dbReference type="InterPro" id="IPR003961">
    <property type="entry name" value="FN3_dom"/>
</dbReference>
<feature type="region of interest" description="Disordered" evidence="8">
    <location>
        <begin position="1131"/>
        <end position="1162"/>
    </location>
</feature>
<keyword evidence="11" id="KW-1185">Reference proteome</keyword>
<feature type="compositionally biased region" description="Pro residues" evidence="8">
    <location>
        <begin position="147"/>
        <end position="162"/>
    </location>
</feature>
<feature type="region of interest" description="Disordered" evidence="8">
    <location>
        <begin position="933"/>
        <end position="956"/>
    </location>
</feature>
<dbReference type="InterPro" id="IPR059124">
    <property type="entry name" value="Kelch_HCF"/>
</dbReference>
<dbReference type="InterPro" id="IPR043536">
    <property type="entry name" value="HCF1/2"/>
</dbReference>
<dbReference type="Pfam" id="PF13854">
    <property type="entry name" value="Kelch_HCF"/>
    <property type="match status" value="1"/>
</dbReference>
<evidence type="ECO:0000256" key="1">
    <source>
        <dbReference type="ARBA" id="ARBA00004123"/>
    </source>
</evidence>
<feature type="coiled-coil region" evidence="7">
    <location>
        <begin position="1413"/>
        <end position="1443"/>
    </location>
</feature>
<dbReference type="PANTHER" id="PTHR46003:SF3">
    <property type="entry name" value="HOST CELL FACTOR 1"/>
    <property type="match status" value="1"/>
</dbReference>
<keyword evidence="5" id="KW-0677">Repeat</keyword>
<dbReference type="GO" id="GO:0003713">
    <property type="term" value="F:transcription coactivator activity"/>
    <property type="evidence" value="ECO:0007669"/>
    <property type="project" value="TreeGrafter"/>
</dbReference>
<evidence type="ECO:0000256" key="6">
    <source>
        <dbReference type="ARBA" id="ARBA00023242"/>
    </source>
</evidence>
<dbReference type="SMART" id="SM00060">
    <property type="entry name" value="FN3"/>
    <property type="match status" value="2"/>
</dbReference>
<keyword evidence="4" id="KW-0963">Cytoplasm</keyword>